<keyword evidence="2" id="KW-1185">Reference proteome</keyword>
<evidence type="ECO:0000313" key="2">
    <source>
        <dbReference type="Proteomes" id="UP000246975"/>
    </source>
</evidence>
<dbReference type="EMBL" id="MH153804">
    <property type="protein sequence ID" value="AWN03654.1"/>
    <property type="molecule type" value="Genomic_DNA"/>
</dbReference>
<accession>A0A2U8UIY3</accession>
<organism evidence="1 2">
    <name type="scientific">Gordonia phage Jace</name>
    <dbReference type="NCBI Taxonomy" id="2182360"/>
    <lineage>
        <taxon>Viruses</taxon>
        <taxon>Duplodnaviria</taxon>
        <taxon>Heunggongvirae</taxon>
        <taxon>Uroviricota</taxon>
        <taxon>Caudoviricetes</taxon>
        <taxon>Jacevirus</taxon>
        <taxon>Jacevirus jace</taxon>
    </lineage>
</organism>
<evidence type="ECO:0000313" key="1">
    <source>
        <dbReference type="EMBL" id="AWN03654.1"/>
    </source>
</evidence>
<dbReference type="KEGG" id="vg:54992198"/>
<sequence>MSDFLEAARVALDECIAAGRPFTAEEVRDRIPAHVRPEHHNQLPGVISRAARARRIERVSDRTASRQTRHGGLLRVWVAGAAA</sequence>
<dbReference type="GeneID" id="54992198"/>
<gene>
    <name evidence="1" type="primary">34</name>
    <name evidence="1" type="ORF">PBI_JACE_34</name>
</gene>
<dbReference type="RefSeq" id="YP_009801680.1">
    <property type="nucleotide sequence ID" value="NC_047974.1"/>
</dbReference>
<name>A0A2U8UIY3_9CAUD</name>
<protein>
    <submittedName>
        <fullName evidence="1">Uncharacterized protein</fullName>
    </submittedName>
</protein>
<dbReference type="Proteomes" id="UP000246975">
    <property type="component" value="Segment"/>
</dbReference>
<reference evidence="1 2" key="1">
    <citation type="submission" date="2018-03" db="EMBL/GenBank/DDBJ databases">
        <authorList>
            <person name="Garlena R.A."/>
            <person name="Russell D.A."/>
            <person name="Pope W.H."/>
            <person name="Jacobs-Sera D."/>
            <person name="Hatfull G.F."/>
        </authorList>
    </citation>
    <scope>NUCLEOTIDE SEQUENCE [LARGE SCALE GENOMIC DNA]</scope>
</reference>
<proteinExistence type="predicted"/>